<comment type="caution">
    <text evidence="1">The sequence shown here is derived from an EMBL/GenBank/DDBJ whole genome shotgun (WGS) entry which is preliminary data.</text>
</comment>
<protein>
    <submittedName>
        <fullName evidence="1">Uncharacterized protein</fullName>
    </submittedName>
</protein>
<dbReference type="EMBL" id="AVOT02008647">
    <property type="protein sequence ID" value="MBW0486420.1"/>
    <property type="molecule type" value="Genomic_DNA"/>
</dbReference>
<name>A0A9Q3CNV3_9BASI</name>
<proteinExistence type="predicted"/>
<organism evidence="1 2">
    <name type="scientific">Austropuccinia psidii MF-1</name>
    <dbReference type="NCBI Taxonomy" id="1389203"/>
    <lineage>
        <taxon>Eukaryota</taxon>
        <taxon>Fungi</taxon>
        <taxon>Dikarya</taxon>
        <taxon>Basidiomycota</taxon>
        <taxon>Pucciniomycotina</taxon>
        <taxon>Pucciniomycetes</taxon>
        <taxon>Pucciniales</taxon>
        <taxon>Sphaerophragmiaceae</taxon>
        <taxon>Austropuccinia</taxon>
    </lineage>
</organism>
<evidence type="ECO:0000313" key="1">
    <source>
        <dbReference type="EMBL" id="MBW0486420.1"/>
    </source>
</evidence>
<evidence type="ECO:0000313" key="2">
    <source>
        <dbReference type="Proteomes" id="UP000765509"/>
    </source>
</evidence>
<reference evidence="1" key="1">
    <citation type="submission" date="2021-03" db="EMBL/GenBank/DDBJ databases">
        <title>Draft genome sequence of rust myrtle Austropuccinia psidii MF-1, a brazilian biotype.</title>
        <authorList>
            <person name="Quecine M.C."/>
            <person name="Pachon D.M.R."/>
            <person name="Bonatelli M.L."/>
            <person name="Correr F.H."/>
            <person name="Franceschini L.M."/>
            <person name="Leite T.F."/>
            <person name="Margarido G.R.A."/>
            <person name="Almeida C.A."/>
            <person name="Ferrarezi J.A."/>
            <person name="Labate C.A."/>
        </authorList>
    </citation>
    <scope>NUCLEOTIDE SEQUENCE</scope>
    <source>
        <strain evidence="1">MF-1</strain>
    </source>
</reference>
<gene>
    <name evidence="1" type="ORF">O181_026135</name>
</gene>
<dbReference type="Proteomes" id="UP000765509">
    <property type="component" value="Unassembled WGS sequence"/>
</dbReference>
<dbReference type="OrthoDB" id="3247418at2759"/>
<dbReference type="AlphaFoldDB" id="A0A9Q3CNV3"/>
<accession>A0A9Q3CNV3</accession>
<sequence>MKEMIMPSGSKKIPFNLGASKDGRLKAAQWLSLFTLVIPIIIPEMFVNHSTIDMKSNQGKFLQSTGYLVQCTRIVCAKMIQEGHAGRFYRAYNHYTDSSKAFFNNPKIKPNRHYALHISKQIKLWGPFMGVAEFSGERIIDEIHGTIMKKTRESQMLVAGKPKLSSSLDTAKHKQWGIGNRGIEVSKKSVSVNVTTAQEKWREPGGL</sequence>
<keyword evidence="2" id="KW-1185">Reference proteome</keyword>